<dbReference type="KEGG" id="das:Daes_0623"/>
<gene>
    <name evidence="2" type="ordered locus">Daes_0623</name>
</gene>
<reference evidence="3" key="1">
    <citation type="submission" date="2010-12" db="EMBL/GenBank/DDBJ databases">
        <title>Complete sequence of Desulfovibrio aespoeensis Aspo-2.</title>
        <authorList>
            <consortium name="US DOE Joint Genome Institute"/>
            <person name="Lucas S."/>
            <person name="Copeland A."/>
            <person name="Lapidus A."/>
            <person name="Cheng J.-F."/>
            <person name="Goodwin L."/>
            <person name="Pitluck S."/>
            <person name="Chertkov O."/>
            <person name="Misra M."/>
            <person name="Detter J.C."/>
            <person name="Han C."/>
            <person name="Tapia R."/>
            <person name="Land M."/>
            <person name="Hauser L."/>
            <person name="Kyrpides N."/>
            <person name="Ivanova N."/>
            <person name="Ovchinnikova G."/>
            <person name="Pedersen K."/>
            <person name="Jagevall S."/>
            <person name="Hazen T."/>
            <person name="Woyke T."/>
        </authorList>
    </citation>
    <scope>NUCLEOTIDE SEQUENCE [LARGE SCALE GENOMIC DNA]</scope>
    <source>
        <strain evidence="3">ATCC 700646 / DSM 10631 / Aspo-2</strain>
    </source>
</reference>
<protein>
    <recommendedName>
        <fullName evidence="1">DUF7660 domain-containing protein</fullName>
    </recommendedName>
</protein>
<accession>E6VYX8</accession>
<dbReference type="STRING" id="643562.Daes_0623"/>
<dbReference type="HOGENOM" id="CLU_170093_1_0_7"/>
<dbReference type="eggNOG" id="ENOG50339UH">
    <property type="taxonomic scope" value="Bacteria"/>
</dbReference>
<proteinExistence type="predicted"/>
<evidence type="ECO:0000313" key="2">
    <source>
        <dbReference type="EMBL" id="ADU61641.1"/>
    </source>
</evidence>
<reference evidence="2 3" key="2">
    <citation type="journal article" date="2014" name="Genome Announc.">
        <title>Complete Genome Sequence of the Subsurface, Mesophilic Sulfate-Reducing Bacterium Desulfovibrio aespoeensis Aspo-2.</title>
        <authorList>
            <person name="Pedersen K."/>
            <person name="Bengtsson A."/>
            <person name="Edlund J."/>
            <person name="Rabe L."/>
            <person name="Hazen T."/>
            <person name="Chakraborty R."/>
            <person name="Goodwin L."/>
            <person name="Shapiro N."/>
        </authorList>
    </citation>
    <scope>NUCLEOTIDE SEQUENCE [LARGE SCALE GENOMIC DNA]</scope>
    <source>
        <strain evidence="3">ATCC 700646 / DSM 10631 / Aspo-2</strain>
    </source>
</reference>
<dbReference type="InterPro" id="IPR056077">
    <property type="entry name" value="DUF7660"/>
</dbReference>
<dbReference type="EMBL" id="CP002431">
    <property type="protein sequence ID" value="ADU61641.1"/>
    <property type="molecule type" value="Genomic_DNA"/>
</dbReference>
<organism evidence="2 3">
    <name type="scientific">Pseudodesulfovibrio aespoeensis (strain ATCC 700646 / DSM 10631 / Aspo-2)</name>
    <name type="common">Desulfovibrio aespoeensis</name>
    <dbReference type="NCBI Taxonomy" id="643562"/>
    <lineage>
        <taxon>Bacteria</taxon>
        <taxon>Pseudomonadati</taxon>
        <taxon>Thermodesulfobacteriota</taxon>
        <taxon>Desulfovibrionia</taxon>
        <taxon>Desulfovibrionales</taxon>
        <taxon>Desulfovibrionaceae</taxon>
    </lineage>
</organism>
<name>E6VYX8_PSEA9</name>
<evidence type="ECO:0000259" key="1">
    <source>
        <dbReference type="Pfam" id="PF24693"/>
    </source>
</evidence>
<dbReference type="AlphaFoldDB" id="E6VYX8"/>
<keyword evidence="3" id="KW-1185">Reference proteome</keyword>
<feature type="domain" description="DUF7660" evidence="1">
    <location>
        <begin position="8"/>
        <end position="80"/>
    </location>
</feature>
<dbReference type="Proteomes" id="UP000002191">
    <property type="component" value="Chromosome"/>
</dbReference>
<dbReference type="Pfam" id="PF24693">
    <property type="entry name" value="DUF7660"/>
    <property type="match status" value="1"/>
</dbReference>
<sequence length="80" mass="9402">MILEEVETREDLVVFIKQLELEVASRECNWGNTTLEDYLEAMSAWINDMGGLYSNLKIDIKNEPMWRTFARILRAATIYE</sequence>
<evidence type="ECO:0000313" key="3">
    <source>
        <dbReference type="Proteomes" id="UP000002191"/>
    </source>
</evidence>